<dbReference type="InterPro" id="IPR004274">
    <property type="entry name" value="FCP1_dom"/>
</dbReference>
<dbReference type="InterPro" id="IPR036412">
    <property type="entry name" value="HAD-like_sf"/>
</dbReference>
<dbReference type="InParanoid" id="A0A078A492"/>
<dbReference type="SUPFAM" id="SSF56784">
    <property type="entry name" value="HAD-like"/>
    <property type="match status" value="1"/>
</dbReference>
<dbReference type="CDD" id="cd07521">
    <property type="entry name" value="HAD_FCP1-like"/>
    <property type="match status" value="1"/>
</dbReference>
<dbReference type="Gene3D" id="3.40.50.1000">
    <property type="entry name" value="HAD superfamily/HAD-like"/>
    <property type="match status" value="1"/>
</dbReference>
<organism evidence="3 4">
    <name type="scientific">Stylonychia lemnae</name>
    <name type="common">Ciliate</name>
    <dbReference type="NCBI Taxonomy" id="5949"/>
    <lineage>
        <taxon>Eukaryota</taxon>
        <taxon>Sar</taxon>
        <taxon>Alveolata</taxon>
        <taxon>Ciliophora</taxon>
        <taxon>Intramacronucleata</taxon>
        <taxon>Spirotrichea</taxon>
        <taxon>Stichotrichia</taxon>
        <taxon>Sporadotrichida</taxon>
        <taxon>Oxytrichidae</taxon>
        <taxon>Stylonychinae</taxon>
        <taxon>Stylonychia</taxon>
    </lineage>
</organism>
<evidence type="ECO:0000256" key="1">
    <source>
        <dbReference type="SAM" id="MobiDB-lite"/>
    </source>
</evidence>
<dbReference type="EMBL" id="CCKQ01005470">
    <property type="protein sequence ID" value="CDW76714.1"/>
    <property type="molecule type" value="Genomic_DNA"/>
</dbReference>
<name>A0A078A492_STYLE</name>
<evidence type="ECO:0000313" key="4">
    <source>
        <dbReference type="Proteomes" id="UP000039865"/>
    </source>
</evidence>
<evidence type="ECO:0000313" key="3">
    <source>
        <dbReference type="EMBL" id="CDW76714.1"/>
    </source>
</evidence>
<dbReference type="InterPro" id="IPR050365">
    <property type="entry name" value="TIM50"/>
</dbReference>
<dbReference type="InterPro" id="IPR023214">
    <property type="entry name" value="HAD_sf"/>
</dbReference>
<dbReference type="OrthoDB" id="445750at2759"/>
<gene>
    <name evidence="3" type="primary">Contig13125.g13999</name>
    <name evidence="3" type="ORF">STYLEM_5675</name>
</gene>
<dbReference type="PROSITE" id="PS50969">
    <property type="entry name" value="FCP1"/>
    <property type="match status" value="1"/>
</dbReference>
<dbReference type="AlphaFoldDB" id="A0A078A492"/>
<feature type="region of interest" description="Disordered" evidence="1">
    <location>
        <begin position="30"/>
        <end position="52"/>
    </location>
</feature>
<dbReference type="Pfam" id="PF03031">
    <property type="entry name" value="NIF"/>
    <property type="match status" value="1"/>
</dbReference>
<proteinExistence type="predicted"/>
<dbReference type="SMART" id="SM00577">
    <property type="entry name" value="CPDc"/>
    <property type="match status" value="1"/>
</dbReference>
<reference evidence="3 4" key="1">
    <citation type="submission" date="2014-06" db="EMBL/GenBank/DDBJ databases">
        <authorList>
            <person name="Swart Estienne"/>
        </authorList>
    </citation>
    <scope>NUCLEOTIDE SEQUENCE [LARGE SCALE GENOMIC DNA]</scope>
    <source>
        <strain evidence="3 4">130c</strain>
    </source>
</reference>
<dbReference type="Proteomes" id="UP000039865">
    <property type="component" value="Unassembled WGS sequence"/>
</dbReference>
<evidence type="ECO:0000259" key="2">
    <source>
        <dbReference type="PROSITE" id="PS50969"/>
    </source>
</evidence>
<dbReference type="PANTHER" id="PTHR12210">
    <property type="entry name" value="DULLARD PROTEIN PHOSPHATASE"/>
    <property type="match status" value="1"/>
</dbReference>
<sequence>MKTKVINNNTVSTLAQQNAILKELPNIQTRPLLPGQNQSGKDQQPITQIGNGTPQAIGSLSAYLQNAKAPKQISNNSNQQIRHSSLRNHLKDLYMSNNNAQTQLQNPVIQLQNVGASNGNSGQRDHSHDAAMNKKQLNLNPLNGNGIKVVKPQELSLDLIMPSTMKNGKQMSQMSPQSATNQNSNGIAGTGSSVTQILQNMRTPQNNPNSILQPLSHNSQMKAKDMSQLQINNNPADSTLYHLNNQYNQLQNVNQTKRPSKQRIIGQINPMINKPTADLLMSLNSPGSRVNTSKERNNQIDVTPYKNKSVPLNLSINQSKTPKDQIYNKKQSGHGLLKSDDRLNLSVEISNKSNMISGKSIDNNLRLSKITEEKLNISVDGISSSRGNSVINQLNENVGGFSSDDDRLHIKGNNQKSIGNASNQASEFKTTNIQLNLENLIKVEDKLVSLMENLRQSKYQQVSQLCSDWWEMTDEDEYSISKFEKAFKEEKTKKEIKVLMVLEILAVAVANYFTNAPELMRPTHLQMSQVKNLLNYVYQNFLNVVDLVLSKLPVETLENSFAVQLQNILKTKRGKKSKKNEGALVIMRQNNENLINLLRNLVRQGTQQQGTLQAVSLPISSQINQKKLQGLKGSSMKQHLIQGPPLKPLYSAINKSMKNIESQTVTQTRNIIIKASEEIEFMKQYASLPPLYGVGGTAIGGYEALPLVEAPYLPPLKESNVYTLVLDLDETLIGSEGNFLYADWVLDQIDKEKHITYRLYRQHALPYGHVFVKDLSRIGRDLSRTIIVDNVAENFQLQPDNGIFIKSWFDDMTDTALSELAPLLKEIVKKQVNDVRDALRKFRDQMLDQISKGIQNPQLSLD</sequence>
<protein>
    <submittedName>
        <fullName evidence="3">Nli interacting factor-like phosphatase family protein</fullName>
    </submittedName>
</protein>
<feature type="compositionally biased region" description="Polar residues" evidence="1">
    <location>
        <begin position="35"/>
        <end position="52"/>
    </location>
</feature>
<keyword evidence="4" id="KW-1185">Reference proteome</keyword>
<feature type="domain" description="FCP1 homology" evidence="2">
    <location>
        <begin position="683"/>
        <end position="827"/>
    </location>
</feature>
<accession>A0A078A492</accession>